<dbReference type="Pfam" id="PF03103">
    <property type="entry name" value="DUF243"/>
    <property type="match status" value="1"/>
</dbReference>
<evidence type="ECO:0000259" key="2">
    <source>
        <dbReference type="SMART" id="SM00690"/>
    </source>
</evidence>
<dbReference type="SMART" id="SM00690">
    <property type="entry name" value="DM5"/>
    <property type="match status" value="1"/>
</dbReference>
<comment type="caution">
    <text evidence="3">The sequence shown here is derived from an EMBL/GenBank/DDBJ whole genome shotgun (WGS) entry which is preliminary data.</text>
</comment>
<feature type="region of interest" description="Disordered" evidence="1">
    <location>
        <begin position="315"/>
        <end position="360"/>
    </location>
</feature>
<dbReference type="PANTHER" id="PTHR31927">
    <property type="entry name" value="FI07246P-RELATED-RELATED"/>
    <property type="match status" value="1"/>
</dbReference>
<dbReference type="Proteomes" id="UP001152562">
    <property type="component" value="Unassembled WGS sequence"/>
</dbReference>
<evidence type="ECO:0000313" key="4">
    <source>
        <dbReference type="Proteomes" id="UP001152562"/>
    </source>
</evidence>
<dbReference type="EMBL" id="CALOZG010000087">
    <property type="protein sequence ID" value="CAH4038796.1"/>
    <property type="molecule type" value="Genomic_DNA"/>
</dbReference>
<protein>
    <recommendedName>
        <fullName evidence="2">DUF243 domain-containing protein</fullName>
    </recommendedName>
</protein>
<dbReference type="PANTHER" id="PTHR31927:SF16">
    <property type="entry name" value="LP07342P"/>
    <property type="match status" value="1"/>
</dbReference>
<dbReference type="InterPro" id="IPR004145">
    <property type="entry name" value="DUF243"/>
</dbReference>
<feature type="domain" description="DUF243" evidence="2">
    <location>
        <begin position="155"/>
        <end position="254"/>
    </location>
</feature>
<feature type="compositionally biased region" description="Low complexity" evidence="1">
    <location>
        <begin position="321"/>
        <end position="347"/>
    </location>
</feature>
<keyword evidence="4" id="KW-1185">Reference proteome</keyword>
<reference evidence="3" key="1">
    <citation type="submission" date="2022-05" db="EMBL/GenBank/DDBJ databases">
        <authorList>
            <person name="Okamura Y."/>
        </authorList>
    </citation>
    <scope>NUCLEOTIDE SEQUENCE</scope>
</reference>
<dbReference type="GO" id="GO:0062129">
    <property type="term" value="C:chitin-based extracellular matrix"/>
    <property type="evidence" value="ECO:0007669"/>
    <property type="project" value="TreeGrafter"/>
</dbReference>
<proteinExistence type="predicted"/>
<evidence type="ECO:0000256" key="1">
    <source>
        <dbReference type="SAM" id="MobiDB-lite"/>
    </source>
</evidence>
<dbReference type="GO" id="GO:0040003">
    <property type="term" value="P:chitin-based cuticle development"/>
    <property type="evidence" value="ECO:0007669"/>
    <property type="project" value="TreeGrafter"/>
</dbReference>
<dbReference type="GO" id="GO:0008010">
    <property type="term" value="F:structural constituent of chitin-based larval cuticle"/>
    <property type="evidence" value="ECO:0007669"/>
    <property type="project" value="TreeGrafter"/>
</dbReference>
<gene>
    <name evidence="3" type="ORF">PIBRA_LOCUS14292</name>
</gene>
<evidence type="ECO:0000313" key="3">
    <source>
        <dbReference type="EMBL" id="CAH4038796.1"/>
    </source>
</evidence>
<dbReference type="AlphaFoldDB" id="A0A9P0TVH6"/>
<name>A0A9P0TVH6_PIEBR</name>
<accession>A0A9P0TVH6</accession>
<organism evidence="3 4">
    <name type="scientific">Pieris brassicae</name>
    <name type="common">White butterfly</name>
    <name type="synonym">Large white butterfly</name>
    <dbReference type="NCBI Taxonomy" id="7116"/>
    <lineage>
        <taxon>Eukaryota</taxon>
        <taxon>Metazoa</taxon>
        <taxon>Ecdysozoa</taxon>
        <taxon>Arthropoda</taxon>
        <taxon>Hexapoda</taxon>
        <taxon>Insecta</taxon>
        <taxon>Pterygota</taxon>
        <taxon>Neoptera</taxon>
        <taxon>Endopterygota</taxon>
        <taxon>Lepidoptera</taxon>
        <taxon>Glossata</taxon>
        <taxon>Ditrysia</taxon>
        <taxon>Papilionoidea</taxon>
        <taxon>Pieridae</taxon>
        <taxon>Pierinae</taxon>
        <taxon>Pieris</taxon>
    </lineage>
</organism>
<sequence length="360" mass="35556">MTIVASYSEMSVGMEYSVEMSTLVFKSESVWRMSSVTKSSHSQILACVALAYGRPEAPLGYYYPAPSRHAAPSGSYGAPSLGAIRVPSGGHSGSSFGSVSGGHSGLSFGGVSGGHSGGFSSGLSEGGFSSGGVSGGFASDAGFGGGYAGGYSGAPLVQKHIYVHVPPPEPQEQRLPRITPVAPPQKHYKIIFIKAPTPPAPVAPIIPVQSQNEEKTLVYVLVKKPEEQQDIIIPTPAPTQPSKPEVYFIKYQTQKESDAAIGGAIGGGSIGGGLIGGGAIGGGSIGGGSIGGGAINGGSISGGDFNSISGGAGLEGGASGHGSEISGDFGASGSDESASAGHGASSAQYGPPGHVAGPLH</sequence>